<gene>
    <name evidence="2" type="ORF">J2Z56_000058</name>
    <name evidence="3" type="ORF">J2Z57_000724</name>
</gene>
<keyword evidence="5" id="KW-1185">Reference proteome</keyword>
<feature type="signal peptide" evidence="1">
    <location>
        <begin position="1"/>
        <end position="26"/>
    </location>
</feature>
<dbReference type="InterPro" id="IPR036412">
    <property type="entry name" value="HAD-like_sf"/>
</dbReference>
<dbReference type="SUPFAM" id="SSF56784">
    <property type="entry name" value="HAD-like"/>
    <property type="match status" value="1"/>
</dbReference>
<dbReference type="PANTHER" id="PTHR43344">
    <property type="entry name" value="PHOSPHOSERINE PHOSPHATASE"/>
    <property type="match status" value="1"/>
</dbReference>
<dbReference type="Proteomes" id="UP001231587">
    <property type="component" value="Unassembled WGS sequence"/>
</dbReference>
<dbReference type="Pfam" id="PF12710">
    <property type="entry name" value="HAD"/>
    <property type="match status" value="1"/>
</dbReference>
<dbReference type="RefSeq" id="WP_057781228.1">
    <property type="nucleotide sequence ID" value="NZ_JAGGJQ010000001.1"/>
</dbReference>
<keyword evidence="1" id="KW-0732">Signal</keyword>
<comment type="caution">
    <text evidence="2">The sequence shown here is derived from an EMBL/GenBank/DDBJ whole genome shotgun (WGS) entry which is preliminary data.</text>
</comment>
<protein>
    <recommendedName>
        <fullName evidence="6">Haloacid dehalogenase</fullName>
    </recommendedName>
</protein>
<organism evidence="2 4">
    <name type="scientific">Formosa algae</name>
    <dbReference type="NCBI Taxonomy" id="225843"/>
    <lineage>
        <taxon>Bacteria</taxon>
        <taxon>Pseudomonadati</taxon>
        <taxon>Bacteroidota</taxon>
        <taxon>Flavobacteriia</taxon>
        <taxon>Flavobacteriales</taxon>
        <taxon>Flavobacteriaceae</taxon>
        <taxon>Formosa</taxon>
    </lineage>
</organism>
<feature type="chain" id="PRO_5040722417" description="Haloacid dehalogenase" evidence="1">
    <location>
        <begin position="27"/>
        <end position="354"/>
    </location>
</feature>
<reference evidence="2" key="1">
    <citation type="submission" date="2021-03" db="EMBL/GenBank/DDBJ databases">
        <title>Genomic Encyclopedia of Type Strains, Phase IV (KMG-IV): sequencing the most valuable type-strain genomes for metagenomic binning, comparative biology and taxonomic classification.</title>
        <authorList>
            <person name="Goeker M."/>
        </authorList>
    </citation>
    <scope>NUCLEOTIDE SEQUENCE</scope>
    <source>
        <strain evidence="2">DSM 15523</strain>
        <strain evidence="3 5">DSM 16476</strain>
    </source>
</reference>
<accession>A0A9X0YGZ4</accession>
<dbReference type="EMBL" id="JAGGJQ010000001">
    <property type="protein sequence ID" value="MBP1838162.1"/>
    <property type="molecule type" value="Genomic_DNA"/>
</dbReference>
<dbReference type="InterPro" id="IPR050582">
    <property type="entry name" value="HAD-like_SerB"/>
</dbReference>
<sequence>MMNKIKSVSRYLVMCSVLFVSVLSCKQEATHADTQTNETKDVAEVVVSDPLPSWNDGDIKKAIMAYVEDVTNSSSANFIPVADRIATFDNDGTLWSEQPVYFQFYFAVSRVKAMAADHPEWKNKQPFKAILENDMEALMAQGEKGLLEIVMTTHAGTTTDEFEALVSDWIATAEHPIKKKKFKELVFQPMLELLDYLRANDFKTFIVSGGGIEFMRPWTEEVYNIPKDQVVGSSIQTEYEYNDGKPFIKRLPKLDLNDDKEGKPVGINRYIGRKPVFAAGNSDGDLQMLRWTDANKLKTFKLYVHHTDSIREWAYDRTSHVGKFDKALDEAGEKGWSIASMKDDWNIIYPFDKE</sequence>
<dbReference type="EMBL" id="JAUSUU010000002">
    <property type="protein sequence ID" value="MDQ0334297.1"/>
    <property type="molecule type" value="Genomic_DNA"/>
</dbReference>
<evidence type="ECO:0000313" key="5">
    <source>
        <dbReference type="Proteomes" id="UP001231587"/>
    </source>
</evidence>
<evidence type="ECO:0000313" key="2">
    <source>
        <dbReference type="EMBL" id="MBP1838162.1"/>
    </source>
</evidence>
<evidence type="ECO:0000256" key="1">
    <source>
        <dbReference type="SAM" id="SignalP"/>
    </source>
</evidence>
<dbReference type="Gene3D" id="3.40.50.1000">
    <property type="entry name" value="HAD superfamily/HAD-like"/>
    <property type="match status" value="1"/>
</dbReference>
<evidence type="ECO:0000313" key="4">
    <source>
        <dbReference type="Proteomes" id="UP001138672"/>
    </source>
</evidence>
<dbReference type="PROSITE" id="PS51257">
    <property type="entry name" value="PROKAR_LIPOPROTEIN"/>
    <property type="match status" value="1"/>
</dbReference>
<name>A0A9X0YGZ4_9FLAO</name>
<dbReference type="AlphaFoldDB" id="A0A9X0YGZ4"/>
<evidence type="ECO:0008006" key="6">
    <source>
        <dbReference type="Google" id="ProtNLM"/>
    </source>
</evidence>
<dbReference type="Proteomes" id="UP001138672">
    <property type="component" value="Unassembled WGS sequence"/>
</dbReference>
<evidence type="ECO:0000313" key="3">
    <source>
        <dbReference type="EMBL" id="MDQ0334297.1"/>
    </source>
</evidence>
<dbReference type="InterPro" id="IPR023214">
    <property type="entry name" value="HAD_sf"/>
</dbReference>
<proteinExistence type="predicted"/>